<dbReference type="GO" id="GO:0005743">
    <property type="term" value="C:mitochondrial inner membrane"/>
    <property type="evidence" value="ECO:0007669"/>
    <property type="project" value="UniProtKB-SubCell"/>
</dbReference>
<dbReference type="GO" id="GO:0003954">
    <property type="term" value="F:NADH dehydrogenase activity"/>
    <property type="evidence" value="ECO:0007669"/>
    <property type="project" value="TreeGrafter"/>
</dbReference>
<evidence type="ECO:0000256" key="1">
    <source>
        <dbReference type="ARBA" id="ARBA00003257"/>
    </source>
</evidence>
<proteinExistence type="inferred from homology"/>
<dbReference type="PROSITE" id="PS00667">
    <property type="entry name" value="COMPLEX1_ND1_1"/>
    <property type="match status" value="1"/>
</dbReference>
<evidence type="ECO:0000256" key="3">
    <source>
        <dbReference type="ARBA" id="ARBA00010535"/>
    </source>
</evidence>
<dbReference type="PROSITE" id="PS00668">
    <property type="entry name" value="COMPLEX1_ND1_2"/>
    <property type="match status" value="1"/>
</dbReference>
<dbReference type="InterPro" id="IPR001694">
    <property type="entry name" value="NADH_UbQ_OxRdtase_su1/FPO"/>
</dbReference>
<evidence type="ECO:0000256" key="12">
    <source>
        <dbReference type="RuleBase" id="RU000471"/>
    </source>
</evidence>
<evidence type="ECO:0000256" key="14">
    <source>
        <dbReference type="SAM" id="Phobius"/>
    </source>
</evidence>
<comment type="similarity">
    <text evidence="3 12">Belongs to the complex I subunit 1 family.</text>
</comment>
<keyword evidence="5" id="KW-0813">Transport</keyword>
<dbReference type="HAMAP" id="MF_01350">
    <property type="entry name" value="NDH1_NuoH"/>
    <property type="match status" value="1"/>
</dbReference>
<sequence>MLIFFDYLLLFISFLILIVCVLVGVAFLTLLERKVLGYIQIRKGPNKVGFMGILQPFSDAVKLFTKEQVYPYMSNYYLYYFSPVFNLFLALLLWACMPFFSNLFMFSYGMLFFLCVSSLGVYTIMIAGWSSNSNYSMLGGLRSVAQTISYEVSLALILISYLFLICSLSIIDLYYYQEFIWFFFISMPLCLIFFVSSLAETNRTPFDFAEGESELVSGFNVEYSSGGFALIFLAEYANILFMSMMCCMLFMGADFFSFWFFIKLTLLSFSWLWVRGTLPRYRYDKLMYLAWKSFLPVSLNYLLFFSGLSIFMFSIFV</sequence>
<protein>
    <recommendedName>
        <fullName evidence="4 13">NADH-ubiquinone oxidoreductase chain 1</fullName>
        <ecNumber evidence="13">7.1.1.2</ecNumber>
    </recommendedName>
</protein>
<keyword evidence="8 14" id="KW-1133">Transmembrane helix</keyword>
<geneLocation type="mitochondrion" evidence="15"/>
<keyword evidence="11 14" id="KW-0472">Membrane</keyword>
<evidence type="ECO:0000256" key="7">
    <source>
        <dbReference type="ARBA" id="ARBA00022792"/>
    </source>
</evidence>
<feature type="transmembrane region" description="Helical" evidence="14">
    <location>
        <begin position="7"/>
        <end position="28"/>
    </location>
</feature>
<evidence type="ECO:0000256" key="13">
    <source>
        <dbReference type="RuleBase" id="RU000473"/>
    </source>
</evidence>
<feature type="transmembrane region" description="Helical" evidence="14">
    <location>
        <begin position="294"/>
        <end position="316"/>
    </location>
</feature>
<keyword evidence="6 12" id="KW-0812">Transmembrane</keyword>
<feature type="transmembrane region" description="Helical" evidence="14">
    <location>
        <begin position="257"/>
        <end position="274"/>
    </location>
</feature>
<comment type="function">
    <text evidence="1">Core subunit of the mitochondrial membrane respiratory chain NADH dehydrogenase (Complex I) that is believed to belong to the minimal assembly required for catalysis. Complex I functions in the transfer of electrons from NADH to the respiratory chain. The immediate electron acceptor for the enzyme is believed to be ubiquinone.</text>
</comment>
<evidence type="ECO:0000256" key="2">
    <source>
        <dbReference type="ARBA" id="ARBA00004448"/>
    </source>
</evidence>
<evidence type="ECO:0000256" key="11">
    <source>
        <dbReference type="ARBA" id="ARBA00023136"/>
    </source>
</evidence>
<gene>
    <name evidence="15" type="primary">nad1</name>
</gene>
<comment type="catalytic activity">
    <reaction evidence="13">
        <text>a ubiquinone + NADH + 5 H(+)(in) = a ubiquinol + NAD(+) + 4 H(+)(out)</text>
        <dbReference type="Rhea" id="RHEA:29091"/>
        <dbReference type="Rhea" id="RHEA-COMP:9565"/>
        <dbReference type="Rhea" id="RHEA-COMP:9566"/>
        <dbReference type="ChEBI" id="CHEBI:15378"/>
        <dbReference type="ChEBI" id="CHEBI:16389"/>
        <dbReference type="ChEBI" id="CHEBI:17976"/>
        <dbReference type="ChEBI" id="CHEBI:57540"/>
        <dbReference type="ChEBI" id="CHEBI:57945"/>
        <dbReference type="EC" id="7.1.1.2"/>
    </reaction>
</comment>
<feature type="transmembrane region" description="Helical" evidence="14">
    <location>
        <begin position="77"/>
        <end position="100"/>
    </location>
</feature>
<evidence type="ECO:0000256" key="4">
    <source>
        <dbReference type="ARBA" id="ARBA00021009"/>
    </source>
</evidence>
<dbReference type="PANTHER" id="PTHR11432">
    <property type="entry name" value="NADH DEHYDROGENASE SUBUNIT 1"/>
    <property type="match status" value="1"/>
</dbReference>
<evidence type="ECO:0000256" key="8">
    <source>
        <dbReference type="ARBA" id="ARBA00022989"/>
    </source>
</evidence>
<feature type="transmembrane region" description="Helical" evidence="14">
    <location>
        <begin position="228"/>
        <end position="251"/>
    </location>
</feature>
<feature type="transmembrane region" description="Helical" evidence="14">
    <location>
        <begin position="106"/>
        <end position="129"/>
    </location>
</feature>
<dbReference type="EMBL" id="KT876883">
    <property type="protein sequence ID" value="ANJ70343.1"/>
    <property type="molecule type" value="Genomic_DNA"/>
</dbReference>
<evidence type="ECO:0000313" key="15">
    <source>
        <dbReference type="EMBL" id="ANJ70343.1"/>
    </source>
</evidence>
<accession>A0A191ZR47</accession>
<organism evidence="15">
    <name type="scientific">Berosus affinis</name>
    <dbReference type="NCBI Taxonomy" id="877818"/>
    <lineage>
        <taxon>Eukaryota</taxon>
        <taxon>Metazoa</taxon>
        <taxon>Ecdysozoa</taxon>
        <taxon>Arthropoda</taxon>
        <taxon>Hexapoda</taxon>
        <taxon>Insecta</taxon>
        <taxon>Pterygota</taxon>
        <taxon>Neoptera</taxon>
        <taxon>Endopterygota</taxon>
        <taxon>Coleoptera</taxon>
        <taxon>Polyphaga</taxon>
        <taxon>Staphyliniformia</taxon>
        <taxon>Hydrophilidae</taxon>
        <taxon>Hydrophilinae</taxon>
        <taxon>Berosus</taxon>
    </lineage>
</organism>
<comment type="subcellular location">
    <subcellularLocation>
        <location evidence="2 12">Mitochondrion inner membrane</location>
        <topology evidence="2 12">Multi-pass membrane protein</topology>
    </subcellularLocation>
</comment>
<keyword evidence="7" id="KW-0999">Mitochondrion inner membrane</keyword>
<reference evidence="15" key="1">
    <citation type="journal article" date="2016" name="Mol. Ecol. Resour.">
        <title>Lessons from genome skimming of arthropod-preserving ethanol.</title>
        <authorList>
            <person name="Linard B."/>
            <person name="Arribas P."/>
            <person name="Andujar C."/>
            <person name="Crampton-Platt A."/>
            <person name="Vogler A.P."/>
        </authorList>
    </citation>
    <scope>NUCLEOTIDE SEQUENCE</scope>
</reference>
<evidence type="ECO:0000256" key="10">
    <source>
        <dbReference type="ARBA" id="ARBA00023128"/>
    </source>
</evidence>
<dbReference type="GO" id="GO:0009060">
    <property type="term" value="P:aerobic respiration"/>
    <property type="evidence" value="ECO:0007669"/>
    <property type="project" value="TreeGrafter"/>
</dbReference>
<evidence type="ECO:0000256" key="6">
    <source>
        <dbReference type="ARBA" id="ARBA00022692"/>
    </source>
</evidence>
<keyword evidence="12" id="KW-0520">NAD</keyword>
<evidence type="ECO:0000256" key="9">
    <source>
        <dbReference type="ARBA" id="ARBA00023075"/>
    </source>
</evidence>
<dbReference type="PANTHER" id="PTHR11432:SF3">
    <property type="entry name" value="NADH-UBIQUINONE OXIDOREDUCTASE CHAIN 1"/>
    <property type="match status" value="1"/>
</dbReference>
<dbReference type="GO" id="GO:0008137">
    <property type="term" value="F:NADH dehydrogenase (ubiquinone) activity"/>
    <property type="evidence" value="ECO:0007669"/>
    <property type="project" value="UniProtKB-EC"/>
</dbReference>
<dbReference type="Pfam" id="PF00146">
    <property type="entry name" value="NADHdh"/>
    <property type="match status" value="1"/>
</dbReference>
<feature type="transmembrane region" description="Helical" evidence="14">
    <location>
        <begin position="179"/>
        <end position="199"/>
    </location>
</feature>
<feature type="transmembrane region" description="Helical" evidence="14">
    <location>
        <begin position="150"/>
        <end position="173"/>
    </location>
</feature>
<dbReference type="InterPro" id="IPR018086">
    <property type="entry name" value="NADH_UbQ_OxRdtase_su1_CS"/>
</dbReference>
<evidence type="ECO:0000256" key="5">
    <source>
        <dbReference type="ARBA" id="ARBA00022448"/>
    </source>
</evidence>
<dbReference type="EC" id="7.1.1.2" evidence="13"/>
<keyword evidence="9 13" id="KW-0830">Ubiquinone</keyword>
<dbReference type="AlphaFoldDB" id="A0A191ZR47"/>
<keyword evidence="10 13" id="KW-0496">Mitochondrion</keyword>
<name>A0A191ZR47_9COLE</name>